<evidence type="ECO:0000259" key="9">
    <source>
        <dbReference type="Pfam" id="PF14416"/>
    </source>
</evidence>
<comment type="subcellular location">
    <subcellularLocation>
        <location evidence="1">Membrane</location>
        <topology evidence="1">Single-pass membrane protein</topology>
    </subcellularLocation>
</comment>
<feature type="chain" id="PRO_5032884073" evidence="7">
    <location>
        <begin position="26"/>
        <end position="359"/>
    </location>
</feature>
<dbReference type="Pfam" id="PF13839">
    <property type="entry name" value="PC-Esterase"/>
    <property type="match status" value="1"/>
</dbReference>
<reference evidence="10" key="1">
    <citation type="submission" date="2020-09" db="EMBL/GenBank/DDBJ databases">
        <title>Genome-Enabled Discovery of Anthraquinone Biosynthesis in Senna tora.</title>
        <authorList>
            <person name="Kang S.-H."/>
            <person name="Pandey R.P."/>
            <person name="Lee C.-M."/>
            <person name="Sim J.-S."/>
            <person name="Jeong J.-T."/>
            <person name="Choi B.-S."/>
            <person name="Jung M."/>
            <person name="Ginzburg D."/>
            <person name="Zhao K."/>
            <person name="Won S.Y."/>
            <person name="Oh T.-J."/>
            <person name="Yu Y."/>
            <person name="Kim N.-H."/>
            <person name="Lee O.R."/>
            <person name="Lee T.-H."/>
            <person name="Bashyal P."/>
            <person name="Kim T.-S."/>
            <person name="Lee W.-H."/>
            <person name="Kawkins C."/>
            <person name="Kim C.-K."/>
            <person name="Kim J.S."/>
            <person name="Ahn B.O."/>
            <person name="Rhee S.Y."/>
            <person name="Sohng J.K."/>
        </authorList>
    </citation>
    <scope>NUCLEOTIDE SEQUENCE</scope>
    <source>
        <tissue evidence="10">Leaf</tissue>
    </source>
</reference>
<dbReference type="GO" id="GO:0016413">
    <property type="term" value="F:O-acetyltransferase activity"/>
    <property type="evidence" value="ECO:0007669"/>
    <property type="project" value="InterPro"/>
</dbReference>
<dbReference type="InterPro" id="IPR025846">
    <property type="entry name" value="TBL_N"/>
</dbReference>
<dbReference type="Proteomes" id="UP000634136">
    <property type="component" value="Unassembled WGS sequence"/>
</dbReference>
<dbReference type="AlphaFoldDB" id="A0A834WGJ2"/>
<evidence type="ECO:0000313" key="10">
    <source>
        <dbReference type="EMBL" id="KAF7822590.1"/>
    </source>
</evidence>
<comment type="caution">
    <text evidence="10">The sequence shown here is derived from an EMBL/GenBank/DDBJ whole genome shotgun (WGS) entry which is preliminary data.</text>
</comment>
<keyword evidence="11" id="KW-1185">Reference proteome</keyword>
<keyword evidence="7" id="KW-0732">Signal</keyword>
<accession>A0A834WGJ2</accession>
<evidence type="ECO:0000256" key="5">
    <source>
        <dbReference type="ARBA" id="ARBA00022989"/>
    </source>
</evidence>
<keyword evidence="3" id="KW-0812">Transmembrane</keyword>
<protein>
    <submittedName>
        <fullName evidence="10">Protein trichome birefringence-like 42</fullName>
    </submittedName>
</protein>
<dbReference type="PANTHER" id="PTHR32285:SF30">
    <property type="entry name" value="PROTEIN TRICHOME BIREFRINGENCE-LIKE 42"/>
    <property type="match status" value="1"/>
</dbReference>
<proteinExistence type="inferred from homology"/>
<evidence type="ECO:0000256" key="4">
    <source>
        <dbReference type="ARBA" id="ARBA00022968"/>
    </source>
</evidence>
<comment type="similarity">
    <text evidence="2">Belongs to the PC-esterase family. TBL subfamily.</text>
</comment>
<dbReference type="InterPro" id="IPR029962">
    <property type="entry name" value="TBL"/>
</dbReference>
<keyword evidence="6" id="KW-0472">Membrane</keyword>
<evidence type="ECO:0000256" key="3">
    <source>
        <dbReference type="ARBA" id="ARBA00022692"/>
    </source>
</evidence>
<keyword evidence="4" id="KW-0735">Signal-anchor</keyword>
<dbReference type="GO" id="GO:0016020">
    <property type="term" value="C:membrane"/>
    <property type="evidence" value="ECO:0007669"/>
    <property type="project" value="UniProtKB-SubCell"/>
</dbReference>
<evidence type="ECO:0000256" key="1">
    <source>
        <dbReference type="ARBA" id="ARBA00004167"/>
    </source>
</evidence>
<feature type="signal peptide" evidence="7">
    <location>
        <begin position="1"/>
        <end position="25"/>
    </location>
</feature>
<dbReference type="Pfam" id="PF14416">
    <property type="entry name" value="PMR5N"/>
    <property type="match status" value="1"/>
</dbReference>
<dbReference type="EMBL" id="JAAIUW010000007">
    <property type="protein sequence ID" value="KAF7822590.1"/>
    <property type="molecule type" value="Genomic_DNA"/>
</dbReference>
<sequence length="359" mass="40860">MAQRLFGRVPLFLGFLLSTVALVLPYQVQGNAFRHYRVEKEERCDFYEGSWVLDTSYPLYDASTNCPSIIGQGFDCLKNGRPDTDYLSYRWKPSRCDLPSFDGRKFLERNRGKKIMFVGDSISNNMWQSLTCMLHSAVPDSKFTFINQTKNLLSFSFQEYGAEIMWLKNGFLVDLVKDKDKKRILKLDSISSGDKWKAVDTLIFNTYHWWTHTGATQTWDYFQVGSEIIKDMDHMEAYKIGLTTWAKWVDSNIDPSKTKVFFQGIAASHVDGKGCLGSSHPEQGPEPAYPGVDIVKSVLRNMSIAVHLLDITFMTQLRIDGHPSIFTGRGASYVDCSHWCLAGAPDSWNELLYAALLDN</sequence>
<dbReference type="GO" id="GO:0005794">
    <property type="term" value="C:Golgi apparatus"/>
    <property type="evidence" value="ECO:0007669"/>
    <property type="project" value="TreeGrafter"/>
</dbReference>
<feature type="domain" description="Trichome birefringence-like C-terminal" evidence="8">
    <location>
        <begin position="98"/>
        <end position="354"/>
    </location>
</feature>
<gene>
    <name evidence="10" type="ORF">G2W53_020734</name>
</gene>
<organism evidence="10 11">
    <name type="scientific">Senna tora</name>
    <dbReference type="NCBI Taxonomy" id="362788"/>
    <lineage>
        <taxon>Eukaryota</taxon>
        <taxon>Viridiplantae</taxon>
        <taxon>Streptophyta</taxon>
        <taxon>Embryophyta</taxon>
        <taxon>Tracheophyta</taxon>
        <taxon>Spermatophyta</taxon>
        <taxon>Magnoliopsida</taxon>
        <taxon>eudicotyledons</taxon>
        <taxon>Gunneridae</taxon>
        <taxon>Pentapetalae</taxon>
        <taxon>rosids</taxon>
        <taxon>fabids</taxon>
        <taxon>Fabales</taxon>
        <taxon>Fabaceae</taxon>
        <taxon>Caesalpinioideae</taxon>
        <taxon>Cassia clade</taxon>
        <taxon>Senna</taxon>
    </lineage>
</organism>
<dbReference type="InterPro" id="IPR026057">
    <property type="entry name" value="TBL_C"/>
</dbReference>
<evidence type="ECO:0000256" key="2">
    <source>
        <dbReference type="ARBA" id="ARBA00007727"/>
    </source>
</evidence>
<evidence type="ECO:0000256" key="6">
    <source>
        <dbReference type="ARBA" id="ARBA00023136"/>
    </source>
</evidence>
<dbReference type="PANTHER" id="PTHR32285">
    <property type="entry name" value="PROTEIN TRICHOME BIREFRINGENCE-LIKE 9-RELATED"/>
    <property type="match status" value="1"/>
</dbReference>
<feature type="domain" description="Trichome birefringence-like N-terminal" evidence="9">
    <location>
        <begin position="42"/>
        <end position="97"/>
    </location>
</feature>
<evidence type="ECO:0000259" key="8">
    <source>
        <dbReference type="Pfam" id="PF13839"/>
    </source>
</evidence>
<name>A0A834WGJ2_9FABA</name>
<evidence type="ECO:0000256" key="7">
    <source>
        <dbReference type="SAM" id="SignalP"/>
    </source>
</evidence>
<keyword evidence="5" id="KW-1133">Transmembrane helix</keyword>
<dbReference type="OrthoDB" id="630188at2759"/>
<evidence type="ECO:0000313" key="11">
    <source>
        <dbReference type="Proteomes" id="UP000634136"/>
    </source>
</evidence>